<accession>A0A292Q702</accession>
<organism evidence="2 3">
    <name type="scientific">Tuber aestivum</name>
    <name type="common">summer truffle</name>
    <dbReference type="NCBI Taxonomy" id="59557"/>
    <lineage>
        <taxon>Eukaryota</taxon>
        <taxon>Fungi</taxon>
        <taxon>Dikarya</taxon>
        <taxon>Ascomycota</taxon>
        <taxon>Pezizomycotina</taxon>
        <taxon>Pezizomycetes</taxon>
        <taxon>Pezizales</taxon>
        <taxon>Tuberaceae</taxon>
        <taxon>Tuber</taxon>
    </lineage>
</organism>
<reference evidence="2" key="1">
    <citation type="submission" date="2015-10" db="EMBL/GenBank/DDBJ databases">
        <authorList>
            <person name="Regsiter A."/>
            <person name="william w."/>
        </authorList>
    </citation>
    <scope>NUCLEOTIDE SEQUENCE</scope>
    <source>
        <strain evidence="2">Montdore</strain>
    </source>
</reference>
<evidence type="ECO:0000256" key="1">
    <source>
        <dbReference type="SAM" id="Phobius"/>
    </source>
</evidence>
<evidence type="ECO:0000313" key="3">
    <source>
        <dbReference type="Proteomes" id="UP001412239"/>
    </source>
</evidence>
<gene>
    <name evidence="2" type="ORF">GSTUAT00001250001</name>
</gene>
<dbReference type="AlphaFoldDB" id="A0A292Q702"/>
<keyword evidence="1" id="KW-1133">Transmembrane helix</keyword>
<sequence length="109" mass="12319">MITVTNLVCIHTCNIIQPPKAHKVKQPCSYCTSTSTVLYSPTHNASLVKPYPDAWLYLFIFIFIFLSGQSSAYLGAGEGYVCMYVCFPRFTACCARNRIFRRSLARTSF</sequence>
<keyword evidence="3" id="KW-1185">Reference proteome</keyword>
<dbReference type="EMBL" id="LN890956">
    <property type="protein sequence ID" value="CUS14725.1"/>
    <property type="molecule type" value="Genomic_DNA"/>
</dbReference>
<keyword evidence="1" id="KW-0812">Transmembrane</keyword>
<name>A0A292Q702_9PEZI</name>
<protein>
    <submittedName>
        <fullName evidence="2">Uncharacterized protein</fullName>
    </submittedName>
</protein>
<dbReference type="Proteomes" id="UP001412239">
    <property type="component" value="Unassembled WGS sequence"/>
</dbReference>
<feature type="transmembrane region" description="Helical" evidence="1">
    <location>
        <begin position="54"/>
        <end position="74"/>
    </location>
</feature>
<evidence type="ECO:0000313" key="2">
    <source>
        <dbReference type="EMBL" id="CUS14725.1"/>
    </source>
</evidence>
<keyword evidence="1" id="KW-0472">Membrane</keyword>
<proteinExistence type="predicted"/>